<dbReference type="InterPro" id="IPR019758">
    <property type="entry name" value="Pept_S26A_signal_pept_1_CS"/>
</dbReference>
<dbReference type="Gene3D" id="2.10.109.10">
    <property type="entry name" value="Umud Fragment, subunit A"/>
    <property type="match status" value="1"/>
</dbReference>
<dbReference type="InterPro" id="IPR019533">
    <property type="entry name" value="Peptidase_S26"/>
</dbReference>
<dbReference type="AlphaFoldDB" id="A0A1H9HKT7"/>
<dbReference type="EC" id="3.4.21.89" evidence="3 8"/>
<gene>
    <name evidence="11" type="ORF">SAMN03080615_02209</name>
</gene>
<evidence type="ECO:0000256" key="8">
    <source>
        <dbReference type="RuleBase" id="RU003993"/>
    </source>
</evidence>
<evidence type="ECO:0000256" key="5">
    <source>
        <dbReference type="ARBA" id="ARBA00022670"/>
    </source>
</evidence>
<evidence type="ECO:0000256" key="3">
    <source>
        <dbReference type="ARBA" id="ARBA00013208"/>
    </source>
</evidence>
<comment type="catalytic activity">
    <reaction evidence="1 8">
        <text>Cleavage of hydrophobic, N-terminal signal or leader sequences from secreted and periplasmic proteins.</text>
        <dbReference type="EC" id="3.4.21.89"/>
    </reaction>
</comment>
<evidence type="ECO:0000256" key="4">
    <source>
        <dbReference type="ARBA" id="ARBA00019232"/>
    </source>
</evidence>
<dbReference type="CDD" id="cd06530">
    <property type="entry name" value="S26_SPase_I"/>
    <property type="match status" value="1"/>
</dbReference>
<dbReference type="GO" id="GO:0016020">
    <property type="term" value="C:membrane"/>
    <property type="evidence" value="ECO:0007669"/>
    <property type="project" value="UniProtKB-SubCell"/>
</dbReference>
<sequence>MDFDFALILVVLTFLAALGWVYDRVALAGARKARISAAQGAGGEIPEATLEQLSKENGVVDLCRSLFPVLLVVLILRSFIVEPFQIPSGSMKPTLKIGDFILVNKWHYGFRLPVLGTKVIPMNTPQRGDVVVFKYPNDPSVNYIKRVVGLPGDRVGYQNKTVYINGQPQSQTLLEQLPPQNPQLLLMDETLGDVSHQIYRDVAPPRRPAEWVVPEGQYFVMGDNRDNSNDSRFWGFVPDELLVGKAFAVWMHWQGFFTLPDFSDVRTIH</sequence>
<dbReference type="InterPro" id="IPR036286">
    <property type="entry name" value="LexA/Signal_pep-like_sf"/>
</dbReference>
<evidence type="ECO:0000313" key="12">
    <source>
        <dbReference type="Proteomes" id="UP000198749"/>
    </source>
</evidence>
<dbReference type="PANTHER" id="PTHR43390">
    <property type="entry name" value="SIGNAL PEPTIDASE I"/>
    <property type="match status" value="1"/>
</dbReference>
<dbReference type="NCBIfam" id="TIGR02227">
    <property type="entry name" value="sigpep_I_bact"/>
    <property type="match status" value="1"/>
</dbReference>
<organism evidence="11 12">
    <name type="scientific">Amphritea atlantica</name>
    <dbReference type="NCBI Taxonomy" id="355243"/>
    <lineage>
        <taxon>Bacteria</taxon>
        <taxon>Pseudomonadati</taxon>
        <taxon>Pseudomonadota</taxon>
        <taxon>Gammaproteobacteria</taxon>
        <taxon>Oceanospirillales</taxon>
        <taxon>Oceanospirillaceae</taxon>
        <taxon>Amphritea</taxon>
    </lineage>
</organism>
<feature type="active site" evidence="7">
    <location>
        <position position="90"/>
    </location>
</feature>
<dbReference type="PRINTS" id="PR00727">
    <property type="entry name" value="LEADERPTASE"/>
</dbReference>
<evidence type="ECO:0000256" key="2">
    <source>
        <dbReference type="ARBA" id="ARBA00009370"/>
    </source>
</evidence>
<dbReference type="PROSITE" id="PS00501">
    <property type="entry name" value="SPASE_I_1"/>
    <property type="match status" value="1"/>
</dbReference>
<dbReference type="PANTHER" id="PTHR43390:SF1">
    <property type="entry name" value="CHLOROPLAST PROCESSING PEPTIDASE"/>
    <property type="match status" value="1"/>
</dbReference>
<comment type="subcellular location">
    <subcellularLocation>
        <location evidence="9">Membrane</location>
        <topology evidence="9">Multi-pass membrane protein</topology>
    </subcellularLocation>
</comment>
<dbReference type="RefSeq" id="WP_091357850.1">
    <property type="nucleotide sequence ID" value="NZ_AP025284.1"/>
</dbReference>
<dbReference type="OrthoDB" id="9815782at2"/>
<dbReference type="SUPFAM" id="SSF51306">
    <property type="entry name" value="LexA/Signal peptidase"/>
    <property type="match status" value="1"/>
</dbReference>
<keyword evidence="12" id="KW-1185">Reference proteome</keyword>
<evidence type="ECO:0000256" key="7">
    <source>
        <dbReference type="PIRSR" id="PIRSR600223-1"/>
    </source>
</evidence>
<accession>A0A1H9HKT7</accession>
<dbReference type="GO" id="GO:0004252">
    <property type="term" value="F:serine-type endopeptidase activity"/>
    <property type="evidence" value="ECO:0007669"/>
    <property type="project" value="InterPro"/>
</dbReference>
<dbReference type="Proteomes" id="UP000198749">
    <property type="component" value="Unassembled WGS sequence"/>
</dbReference>
<protein>
    <recommendedName>
        <fullName evidence="4 8">Signal peptidase I</fullName>
        <ecNumber evidence="3 8">3.4.21.89</ecNumber>
    </recommendedName>
</protein>
<dbReference type="InterPro" id="IPR000223">
    <property type="entry name" value="Pept_S26A_signal_pept_1"/>
</dbReference>
<dbReference type="GO" id="GO:0009003">
    <property type="term" value="F:signal peptidase activity"/>
    <property type="evidence" value="ECO:0007669"/>
    <property type="project" value="UniProtKB-EC"/>
</dbReference>
<reference evidence="12" key="1">
    <citation type="submission" date="2016-10" db="EMBL/GenBank/DDBJ databases">
        <authorList>
            <person name="Varghese N."/>
            <person name="Submissions S."/>
        </authorList>
    </citation>
    <scope>NUCLEOTIDE SEQUENCE [LARGE SCALE GENOMIC DNA]</scope>
    <source>
        <strain evidence="12">DSM 18887</strain>
    </source>
</reference>
<dbReference type="PROSITE" id="PS00760">
    <property type="entry name" value="SPASE_I_2"/>
    <property type="match status" value="1"/>
</dbReference>
<comment type="similarity">
    <text evidence="2 9">Belongs to the peptidase S26 family.</text>
</comment>
<keyword evidence="6 8" id="KW-0378">Hydrolase</keyword>
<evidence type="ECO:0000313" key="11">
    <source>
        <dbReference type="EMBL" id="SEQ62959.1"/>
    </source>
</evidence>
<dbReference type="GO" id="GO:0006465">
    <property type="term" value="P:signal peptide processing"/>
    <property type="evidence" value="ECO:0007669"/>
    <property type="project" value="InterPro"/>
</dbReference>
<evidence type="ECO:0000259" key="10">
    <source>
        <dbReference type="Pfam" id="PF10502"/>
    </source>
</evidence>
<dbReference type="PROSITE" id="PS00761">
    <property type="entry name" value="SPASE_I_3"/>
    <property type="match status" value="1"/>
</dbReference>
<feature type="active site" evidence="7">
    <location>
        <position position="145"/>
    </location>
</feature>
<evidence type="ECO:0000256" key="9">
    <source>
        <dbReference type="RuleBase" id="RU362042"/>
    </source>
</evidence>
<evidence type="ECO:0000256" key="1">
    <source>
        <dbReference type="ARBA" id="ARBA00000677"/>
    </source>
</evidence>
<feature type="domain" description="Peptidase S26" evidence="10">
    <location>
        <begin position="61"/>
        <end position="250"/>
    </location>
</feature>
<name>A0A1H9HKT7_9GAMM</name>
<dbReference type="Pfam" id="PF10502">
    <property type="entry name" value="Peptidase_S26"/>
    <property type="match status" value="1"/>
</dbReference>
<keyword evidence="5 8" id="KW-0645">Protease</keyword>
<proteinExistence type="inferred from homology"/>
<dbReference type="STRING" id="355243.SAMN03080615_02209"/>
<dbReference type="EMBL" id="FOGB01000005">
    <property type="protein sequence ID" value="SEQ62959.1"/>
    <property type="molecule type" value="Genomic_DNA"/>
</dbReference>
<dbReference type="InterPro" id="IPR019756">
    <property type="entry name" value="Pept_S26A_signal_pept_1_Ser-AS"/>
</dbReference>
<dbReference type="InterPro" id="IPR019757">
    <property type="entry name" value="Pept_S26A_signal_pept_1_Lys-AS"/>
</dbReference>
<evidence type="ECO:0000256" key="6">
    <source>
        <dbReference type="ARBA" id="ARBA00022801"/>
    </source>
</evidence>